<dbReference type="PANTHER" id="PTHR15678">
    <property type="entry name" value="ANTIGEN MLAA-22-RELATED"/>
    <property type="match status" value="1"/>
</dbReference>
<dbReference type="Pfam" id="PF10344">
    <property type="entry name" value="Hobbit"/>
    <property type="match status" value="2"/>
</dbReference>
<feature type="region of interest" description="Disordered" evidence="1">
    <location>
        <begin position="2226"/>
        <end position="2248"/>
    </location>
</feature>
<sequence>MLWKILITLGVLFALHAGFKRLLGLGLSYLATNKRFRLTVAAVSFLTVSGVRLQLHQGRVAEVHVSQLRLGRSRDVAKAAKGVWRALTTADLRLPCTVQGFTVHLRHNAASERAVQRPMPGPAGERKPRQGSHLRHRLVNLAVRVGVAVLPSIPIRAKDCKIVYQELGLVCNIPRVDLGLSCRRVASKVDVQCKIQPTEVTVKDSDASDAESAPRIPVLSLGGVTASAVLHVTSSVAGLLCQSIEGELPHLTLTASPALLATALQIQAIPKAAKPQRASMKQQQRPFDLAGLLAFLPDEVNFQLPVIVYWAQTKAGQLQVTLGLRDSQPAASLTCPSFQATSWLARVARPDAPPPDTDALRDTGQVTEAQEGEAAAEAVSQVGQLQWDVALETSQQLDLALKDTAGRDLLQLAVAGVHGTAQTASGTGPADLVAKVDVQGIGLCMPEPSAGSRSAEASSPSLMSVEHVRLGGDITHAAPGSEDVAQLHGSLQVRSLCSAVDAKLLSSFVQLLRLLKRNTDAREEVAAQSTQPGHVMRPIELLVCVQRASFRMKLNPLESWLSVHGPIMRDLAMKSNVWGRAIKAVDAVQQTRPSWEGDHSHQSRFIMSDIVDGVLSNEYLTTCRDLKEQGPTEGSEGNALLVRVEGIDALAIVCGNDADSMANAVAFIAAVDPPTADVPLQQVVKLHVDCELSNASVFFSAASQPLVSAASAVFSGPLAIARQVTALPRQYRRTMQVGRCWQAQIDVTVKGARPQPKIYTDLHGIVEGVSGCYGPGLEPSIWQVSQAGKRMSPTDPDRSRPKVPTLPWWDMLRYLWRGHLSLDCRLLGFDLAATLDANADYRSECLHAVLESLQLSLGNGALSIQCVNLVATAALAAGITKQPAATLHILPLCELPFLAAILTPTWHLPNDRNPQHHHLFPVPVPEGIRQDPLVIVDVYRTITWDMDMEVSLQAAPPVMEASTGKRIEPKPWQYGDESSMGVIYVGDQQLAFMRGFIEMFQAPYAWLKMPNKRGTFFQRLDPKRKPIKPLPKLLAQLTVNVEAAPVSVHNYVLEAEDASCGLRLTLGRVRYSGRMLMNQPAQNRPAQMAGLSAIAAKREASRVSTKQLLTDVSARDVYLYWADETADFDDISPHGSQVIISAGSGGGTATNTRFLMRRSSSLSGALGSTPTSPNKGNVGPQRTSSDSFMEPILMAASLSVYQSNPGLMDAQSAPGQAKGAKAADAQSPLKVKVSDCRVSIDLAARNALWTAIVRMVAVGQLPRKFGKRQSEVQSATLQRRNSQVIKSGTPGKEMPDDLLKLLLKQQQEQHSAGAHSQEDDGNHTDGEGLTEGEASSDRATPLFGGDEASLSSMPDTHPGAIMAEAQQLAREARMQQDREWQQGSTTTLTVEVEHFQACLASECSLGNLLLATPGVSLTGRTLSGGDNILALDVSQMQAHMMPMDVDPDTPSYWLSIQGMDLQPTSGSPLRQVCAPFTIALRHLVSGAKGLDTRLVVPDVDLAITSRDFQAINDVIQITGLSSGPHIEKIGSDQALMRDPEDEEVDVALDAFLRARHAAMSLQAEASALREGVGIKMERVLKHSSSSRSSMGGSFSGERTARWASVEMLQLKSMEESIADAELALRAYLESLGTDPGQVPSGFGGAKGVGQRLLLRWVEQQWGSSQQALKDTRVHVRDLKTKAARDAVQQRDKRFLLEVDAVACRLLQDQNTPFLQLRIGGVLLDNERNRDKSGSSKMVVQHAQVTDHTGAISATAYTEAGAVLVPWNPDASYARDALLRVQARLGIPTPQFAIWEHMDVMVHPLGVHLTDKFGTQIWEFFFPKEDEASRRQEIWVKGLEPPKPSHVRGHSRKGSNLSVLSDGESASAAPTTAIAGGSPTLSRPASPEVSHSRNATASGPIVAHQHTSSSSGQSGRERQASKTSSARDDAAAAISAAMAGGPDSGLLDTLLKQGAGPLARLAAGHRKVILRTTFAGPVRISDFGVVLDKRVYTNLEGGWKDLFNRIKWDVAKSVAKSAVGFQKGKIKELTPVVVSEGSDSDTRGGSKNVMSWIKGIGSHGPAEMQAAGGSGASAKDRAKTLMLLGKSSQGSKKQDSFKTSLPNTRKSREDAKPSTWLPHDIATISPGPRQPGGDDPSDHARSPLGDTPKSARIERLHEGEGSHTGYSSEGSNADVTGSRPGTPVSYAQVGAETSAGLSLSDLLKQPINTRANADEWVGGGVDAAAEPGQQVQQQQSRGPGDWVSFSPPDNRMPQAASIEFLSPARRGQGAGPGLSGNPFTPIALPQQQPAANNLDSPFSTPASHVSHSGASPESRVHRPADFVPSQFVPYPLVTEQYLNEGTPSRRVKMRKEVEQSRLISCCNHITKAWSEIGPPGSSVVTLSALAYFHRYYAVKDMKNNDRLLVSIAALFLATKSEDHQLALADVIYSFWSTRFKQSKNSEYQRIKDPEFFQYIREQVLSAERSMLYALGFSLKIRHPNTTILHTWDLGKRHADPEMSEFWWRTYEDPNRLASGAWTIANDVAKGLSILMFDTRNIAMACIYRAFQRAHIDPDTVPSWDGKAFWEVNGAPGVDLALIHSILAEMSKLYEKKDEIPVQHWRTLPWAQGPVPGRPEGTHTSPSAASASTSLPSTKIQEDTEAAALQSPHQASPSGARSQVKPEPQLASPAADARTAPGQPSGQALSDRSHIAGSPYHSPSRLGKRDANGDLVSELGNDESPVKWSP</sequence>
<feature type="compositionally biased region" description="Basic and acidic residues" evidence="1">
    <location>
        <begin position="2148"/>
        <end position="2160"/>
    </location>
</feature>
<gene>
    <name evidence="3" type="ORF">WJX73_007715</name>
</gene>
<dbReference type="Gene3D" id="1.10.472.10">
    <property type="entry name" value="Cyclin-like"/>
    <property type="match status" value="2"/>
</dbReference>
<feature type="compositionally biased region" description="Polar residues" evidence="1">
    <location>
        <begin position="2645"/>
        <end position="2655"/>
    </location>
</feature>
<feature type="compositionally biased region" description="Low complexity" evidence="1">
    <location>
        <begin position="2618"/>
        <end position="2632"/>
    </location>
</feature>
<dbReference type="EMBL" id="JALJOQ010000007">
    <property type="protein sequence ID" value="KAK9812398.1"/>
    <property type="molecule type" value="Genomic_DNA"/>
</dbReference>
<feature type="region of interest" description="Disordered" evidence="1">
    <location>
        <begin position="1264"/>
        <end position="1357"/>
    </location>
</feature>
<feature type="region of interest" description="Disordered" evidence="1">
    <location>
        <begin position="112"/>
        <end position="131"/>
    </location>
</feature>
<proteinExistence type="predicted"/>
<feature type="compositionally biased region" description="Polar residues" evidence="1">
    <location>
        <begin position="2163"/>
        <end position="2174"/>
    </location>
</feature>
<dbReference type="SMART" id="SM01214">
    <property type="entry name" value="Fmp27_GFWDK"/>
    <property type="match status" value="1"/>
</dbReference>
<evidence type="ECO:0000313" key="3">
    <source>
        <dbReference type="EMBL" id="KAK9812398.1"/>
    </source>
</evidence>
<dbReference type="InterPro" id="IPR036915">
    <property type="entry name" value="Cyclin-like_sf"/>
</dbReference>
<dbReference type="InterPro" id="IPR045167">
    <property type="entry name" value="Hobbit"/>
</dbReference>
<dbReference type="Pfam" id="PF00134">
    <property type="entry name" value="Cyclin_N"/>
    <property type="match status" value="1"/>
</dbReference>
<comment type="caution">
    <text evidence="3">The sequence shown here is derived from an EMBL/GenBank/DDBJ whole genome shotgun (WGS) entry which is preliminary data.</text>
</comment>
<feature type="region of interest" description="Disordered" evidence="1">
    <location>
        <begin position="1838"/>
        <end position="1927"/>
    </location>
</feature>
<dbReference type="SUPFAM" id="SSF47954">
    <property type="entry name" value="Cyclin-like"/>
    <property type="match status" value="2"/>
</dbReference>
<accession>A0AAW1PV05</accession>
<evidence type="ECO:0000313" key="4">
    <source>
        <dbReference type="Proteomes" id="UP001465755"/>
    </source>
</evidence>
<keyword evidence="4" id="KW-1185">Reference proteome</keyword>
<protein>
    <recommendedName>
        <fullName evidence="2">FMP27/BLTP2/Hobbit GFWDK motif-containing RBG unit domain-containing protein</fullName>
    </recommendedName>
</protein>
<feature type="domain" description="FMP27/BLTP2/Hobbit GFWDK motif-containing RBG unit" evidence="2">
    <location>
        <begin position="701"/>
        <end position="840"/>
    </location>
</feature>
<organism evidence="3 4">
    <name type="scientific">Symbiochloris irregularis</name>
    <dbReference type="NCBI Taxonomy" id="706552"/>
    <lineage>
        <taxon>Eukaryota</taxon>
        <taxon>Viridiplantae</taxon>
        <taxon>Chlorophyta</taxon>
        <taxon>core chlorophytes</taxon>
        <taxon>Trebouxiophyceae</taxon>
        <taxon>Trebouxiales</taxon>
        <taxon>Trebouxiaceae</taxon>
        <taxon>Symbiochloris</taxon>
    </lineage>
</organism>
<feature type="region of interest" description="Disordered" evidence="1">
    <location>
        <begin position="2084"/>
        <end position="2185"/>
    </location>
</feature>
<feature type="compositionally biased region" description="Low complexity" evidence="1">
    <location>
        <begin position="1162"/>
        <end position="1172"/>
    </location>
</feature>
<feature type="compositionally biased region" description="Basic and acidic residues" evidence="1">
    <location>
        <begin position="1316"/>
        <end position="1326"/>
    </location>
</feature>
<evidence type="ECO:0000256" key="1">
    <source>
        <dbReference type="SAM" id="MobiDB-lite"/>
    </source>
</evidence>
<dbReference type="PANTHER" id="PTHR15678:SF6">
    <property type="entry name" value="BRIDGE-LIKE LIPID TRANSFER PROTEIN FAMILY MEMBER 2"/>
    <property type="match status" value="1"/>
</dbReference>
<feature type="compositionally biased region" description="Polar residues" evidence="1">
    <location>
        <begin position="2287"/>
        <end position="2310"/>
    </location>
</feature>
<dbReference type="Proteomes" id="UP001465755">
    <property type="component" value="Unassembled WGS sequence"/>
</dbReference>
<reference evidence="3 4" key="1">
    <citation type="journal article" date="2024" name="Nat. Commun.">
        <title>Phylogenomics reveals the evolutionary origins of lichenization in chlorophyte algae.</title>
        <authorList>
            <person name="Puginier C."/>
            <person name="Libourel C."/>
            <person name="Otte J."/>
            <person name="Skaloud P."/>
            <person name="Haon M."/>
            <person name="Grisel S."/>
            <person name="Petersen M."/>
            <person name="Berrin J.G."/>
            <person name="Delaux P.M."/>
            <person name="Dal Grande F."/>
            <person name="Keller J."/>
        </authorList>
    </citation>
    <scope>NUCLEOTIDE SEQUENCE [LARGE SCALE GENOMIC DNA]</scope>
    <source>
        <strain evidence="3 4">SAG 2036</strain>
    </source>
</reference>
<feature type="compositionally biased region" description="Basic and acidic residues" evidence="1">
    <location>
        <begin position="1914"/>
        <end position="1927"/>
    </location>
</feature>
<feature type="region of interest" description="Disordered" evidence="1">
    <location>
        <begin position="1162"/>
        <end position="1185"/>
    </location>
</feature>
<feature type="compositionally biased region" description="Polar residues" evidence="1">
    <location>
        <begin position="1271"/>
        <end position="1286"/>
    </location>
</feature>
<feature type="region of interest" description="Disordered" evidence="1">
    <location>
        <begin position="2603"/>
        <end position="2724"/>
    </location>
</feature>
<feature type="region of interest" description="Disordered" evidence="1">
    <location>
        <begin position="2287"/>
        <end position="2315"/>
    </location>
</feature>
<evidence type="ECO:0000259" key="2">
    <source>
        <dbReference type="SMART" id="SM01214"/>
    </source>
</evidence>
<name>A0AAW1PV05_9CHLO</name>
<dbReference type="InterPro" id="IPR006671">
    <property type="entry name" value="Cyclin_N"/>
</dbReference>
<dbReference type="InterPro" id="IPR019441">
    <property type="entry name" value="FMP27/BLTP2/Hobbit_GFWDK_RBG"/>
</dbReference>